<dbReference type="SUPFAM" id="SSF48726">
    <property type="entry name" value="Immunoglobulin"/>
    <property type="match status" value="2"/>
</dbReference>
<comment type="caution">
    <text evidence="8">The sequence shown here is derived from an EMBL/GenBank/DDBJ whole genome shotgun (WGS) entry which is preliminary data.</text>
</comment>
<dbReference type="GO" id="GO:0098609">
    <property type="term" value="P:cell-cell adhesion"/>
    <property type="evidence" value="ECO:0007669"/>
    <property type="project" value="TreeGrafter"/>
</dbReference>
<organism evidence="8 9">
    <name type="scientific">Mytilus galloprovincialis</name>
    <name type="common">Mediterranean mussel</name>
    <dbReference type="NCBI Taxonomy" id="29158"/>
    <lineage>
        <taxon>Eukaryota</taxon>
        <taxon>Metazoa</taxon>
        <taxon>Spiralia</taxon>
        <taxon>Lophotrochozoa</taxon>
        <taxon>Mollusca</taxon>
        <taxon>Bivalvia</taxon>
        <taxon>Autobranchia</taxon>
        <taxon>Pteriomorphia</taxon>
        <taxon>Mytilida</taxon>
        <taxon>Mytiloidea</taxon>
        <taxon>Mytilidae</taxon>
        <taxon>Mytilinae</taxon>
        <taxon>Mytilus</taxon>
    </lineage>
</organism>
<dbReference type="InterPro" id="IPR003599">
    <property type="entry name" value="Ig_sub"/>
</dbReference>
<evidence type="ECO:0000313" key="9">
    <source>
        <dbReference type="Proteomes" id="UP000596742"/>
    </source>
</evidence>
<dbReference type="Proteomes" id="UP000596742">
    <property type="component" value="Unassembled WGS sequence"/>
</dbReference>
<proteinExistence type="predicted"/>
<evidence type="ECO:0000313" key="8">
    <source>
        <dbReference type="EMBL" id="VDI09995.1"/>
    </source>
</evidence>
<keyword evidence="4" id="KW-0325">Glycoprotein</keyword>
<accession>A0A8B6CTN1</accession>
<dbReference type="InterPro" id="IPR013783">
    <property type="entry name" value="Ig-like_fold"/>
</dbReference>
<evidence type="ECO:0000259" key="7">
    <source>
        <dbReference type="PROSITE" id="PS50835"/>
    </source>
</evidence>
<protein>
    <recommendedName>
        <fullName evidence="7">Ig-like domain-containing protein</fullName>
    </recommendedName>
</protein>
<keyword evidence="9" id="KW-1185">Reference proteome</keyword>
<dbReference type="OrthoDB" id="6158168at2759"/>
<dbReference type="AlphaFoldDB" id="A0A8B6CTN1"/>
<evidence type="ECO:0000256" key="3">
    <source>
        <dbReference type="ARBA" id="ARBA00023157"/>
    </source>
</evidence>
<sequence length="237" mass="25568">MKGQRPIVIITFLGIKFCTAGIIYFVNEHSTAVLRCPFKAASWYGPPNHTLYTIATQVNQQLSQTDRLNVNGSEYDLLISNVQHADAGEYRCTGTNNGASISSYIQLVLTDAPGLYPTIQQIPAGSIMTGDTIRLTCTVSGGNPLPTLSWNCSGISINNTSGDTAAYSVMFTVDKTFNNKICTCSATHPVSSYRPNVQHTLVVYYAPDLYPKYNQIPAGSITAGHTIRLTCTVPGGC</sequence>
<feature type="transmembrane region" description="Helical" evidence="6">
    <location>
        <begin position="7"/>
        <end position="26"/>
    </location>
</feature>
<keyword evidence="6" id="KW-0812">Transmembrane</keyword>
<evidence type="ECO:0000256" key="6">
    <source>
        <dbReference type="SAM" id="Phobius"/>
    </source>
</evidence>
<dbReference type="SMART" id="SM00409">
    <property type="entry name" value="IG"/>
    <property type="match status" value="2"/>
</dbReference>
<dbReference type="GO" id="GO:0005886">
    <property type="term" value="C:plasma membrane"/>
    <property type="evidence" value="ECO:0007669"/>
    <property type="project" value="TreeGrafter"/>
</dbReference>
<dbReference type="GO" id="GO:0050839">
    <property type="term" value="F:cell adhesion molecule binding"/>
    <property type="evidence" value="ECO:0007669"/>
    <property type="project" value="TreeGrafter"/>
</dbReference>
<comment type="subcellular location">
    <subcellularLocation>
        <location evidence="1">Membrane</location>
        <topology evidence="1">Single-pass type I membrane protein</topology>
    </subcellularLocation>
</comment>
<dbReference type="PROSITE" id="PS50835">
    <property type="entry name" value="IG_LIKE"/>
    <property type="match status" value="2"/>
</dbReference>
<dbReference type="InterPro" id="IPR036179">
    <property type="entry name" value="Ig-like_dom_sf"/>
</dbReference>
<dbReference type="Pfam" id="PF07679">
    <property type="entry name" value="I-set"/>
    <property type="match status" value="1"/>
</dbReference>
<feature type="domain" description="Ig-like" evidence="7">
    <location>
        <begin position="6"/>
        <end position="108"/>
    </location>
</feature>
<dbReference type="PANTHER" id="PTHR11640">
    <property type="entry name" value="NEPHRIN"/>
    <property type="match status" value="1"/>
</dbReference>
<evidence type="ECO:0000256" key="5">
    <source>
        <dbReference type="ARBA" id="ARBA00023319"/>
    </source>
</evidence>
<dbReference type="EMBL" id="UYJE01002360">
    <property type="protein sequence ID" value="VDI09995.1"/>
    <property type="molecule type" value="Genomic_DNA"/>
</dbReference>
<name>A0A8B6CTN1_MYTGA</name>
<evidence type="ECO:0000256" key="2">
    <source>
        <dbReference type="ARBA" id="ARBA00023136"/>
    </source>
</evidence>
<feature type="domain" description="Ig-like" evidence="7">
    <location>
        <begin position="117"/>
        <end position="202"/>
    </location>
</feature>
<dbReference type="GO" id="GO:0005911">
    <property type="term" value="C:cell-cell junction"/>
    <property type="evidence" value="ECO:0007669"/>
    <property type="project" value="TreeGrafter"/>
</dbReference>
<dbReference type="InterPro" id="IPR051275">
    <property type="entry name" value="Cell_adhesion_signaling"/>
</dbReference>
<evidence type="ECO:0000256" key="4">
    <source>
        <dbReference type="ARBA" id="ARBA00023180"/>
    </source>
</evidence>
<dbReference type="PANTHER" id="PTHR11640:SF164">
    <property type="entry name" value="MAM DOMAIN-CONTAINING GLYCOSYLPHOSPHATIDYLINOSITOL ANCHOR PROTEIN 1"/>
    <property type="match status" value="1"/>
</dbReference>
<keyword evidence="6" id="KW-1133">Transmembrane helix</keyword>
<keyword evidence="2 6" id="KW-0472">Membrane</keyword>
<keyword evidence="5" id="KW-0393">Immunoglobulin domain</keyword>
<dbReference type="InterPro" id="IPR013098">
    <property type="entry name" value="Ig_I-set"/>
</dbReference>
<dbReference type="InterPro" id="IPR007110">
    <property type="entry name" value="Ig-like_dom"/>
</dbReference>
<keyword evidence="3" id="KW-1015">Disulfide bond</keyword>
<dbReference type="Gene3D" id="2.60.40.10">
    <property type="entry name" value="Immunoglobulins"/>
    <property type="match status" value="2"/>
</dbReference>
<reference evidence="8" key="1">
    <citation type="submission" date="2018-11" db="EMBL/GenBank/DDBJ databases">
        <authorList>
            <person name="Alioto T."/>
            <person name="Alioto T."/>
        </authorList>
    </citation>
    <scope>NUCLEOTIDE SEQUENCE</scope>
</reference>
<gene>
    <name evidence="8" type="ORF">MGAL_10B070881</name>
</gene>
<evidence type="ECO:0000256" key="1">
    <source>
        <dbReference type="ARBA" id="ARBA00004479"/>
    </source>
</evidence>